<evidence type="ECO:0000313" key="4">
    <source>
        <dbReference type="EMBL" id="RZB80295.1"/>
    </source>
</evidence>
<dbReference type="GO" id="GO:0006338">
    <property type="term" value="P:chromatin remodeling"/>
    <property type="evidence" value="ECO:0007669"/>
    <property type="project" value="TreeGrafter"/>
</dbReference>
<evidence type="ECO:0000313" key="5">
    <source>
        <dbReference type="Proteomes" id="UP000289340"/>
    </source>
</evidence>
<dbReference type="AlphaFoldDB" id="A0A445I2L7"/>
<dbReference type="PROSITE" id="PS50082">
    <property type="entry name" value="WD_REPEATS_2"/>
    <property type="match status" value="2"/>
</dbReference>
<dbReference type="InterPro" id="IPR001680">
    <property type="entry name" value="WD40_rpt"/>
</dbReference>
<dbReference type="InterPro" id="IPR031120">
    <property type="entry name" value="HIR1-like"/>
</dbReference>
<evidence type="ECO:0000256" key="2">
    <source>
        <dbReference type="ARBA" id="ARBA00022737"/>
    </source>
</evidence>
<dbReference type="PANTHER" id="PTHR13831">
    <property type="entry name" value="MEMBER OF THE HIR1 FAMILY OF WD-REPEAT PROTEINS"/>
    <property type="match status" value="1"/>
</dbReference>
<keyword evidence="1 3" id="KW-0853">WD repeat</keyword>
<dbReference type="Gene3D" id="2.130.10.10">
    <property type="entry name" value="YVTN repeat-like/Quinoprotein amine dehydrogenase"/>
    <property type="match status" value="2"/>
</dbReference>
<dbReference type="GO" id="GO:0000417">
    <property type="term" value="C:HIR complex"/>
    <property type="evidence" value="ECO:0007669"/>
    <property type="project" value="TreeGrafter"/>
</dbReference>
<dbReference type="SMART" id="SM00320">
    <property type="entry name" value="WD40"/>
    <property type="match status" value="4"/>
</dbReference>
<comment type="caution">
    <text evidence="4">The sequence shown here is derived from an EMBL/GenBank/DDBJ whole genome shotgun (WGS) entry which is preliminary data.</text>
</comment>
<dbReference type="PANTHER" id="PTHR13831:SF0">
    <property type="entry name" value="PROTEIN HIRA"/>
    <property type="match status" value="1"/>
</dbReference>
<dbReference type="GO" id="GO:0005634">
    <property type="term" value="C:nucleus"/>
    <property type="evidence" value="ECO:0007669"/>
    <property type="project" value="InterPro"/>
</dbReference>
<organism evidence="4 5">
    <name type="scientific">Glycine soja</name>
    <name type="common">Wild soybean</name>
    <dbReference type="NCBI Taxonomy" id="3848"/>
    <lineage>
        <taxon>Eukaryota</taxon>
        <taxon>Viridiplantae</taxon>
        <taxon>Streptophyta</taxon>
        <taxon>Embryophyta</taxon>
        <taxon>Tracheophyta</taxon>
        <taxon>Spermatophyta</taxon>
        <taxon>Magnoliopsida</taxon>
        <taxon>eudicotyledons</taxon>
        <taxon>Gunneridae</taxon>
        <taxon>Pentapetalae</taxon>
        <taxon>rosids</taxon>
        <taxon>fabids</taxon>
        <taxon>Fabales</taxon>
        <taxon>Fabaceae</taxon>
        <taxon>Papilionoideae</taxon>
        <taxon>50 kb inversion clade</taxon>
        <taxon>NPAAA clade</taxon>
        <taxon>indigoferoid/millettioid clade</taxon>
        <taxon>Phaseoleae</taxon>
        <taxon>Glycine</taxon>
        <taxon>Glycine subgen. Soja</taxon>
    </lineage>
</organism>
<reference evidence="4 5" key="1">
    <citation type="submission" date="2018-09" db="EMBL/GenBank/DDBJ databases">
        <title>A high-quality reference genome of wild soybean provides a powerful tool to mine soybean genomes.</title>
        <authorList>
            <person name="Xie M."/>
            <person name="Chung C.Y.L."/>
            <person name="Li M.-W."/>
            <person name="Wong F.-L."/>
            <person name="Chan T.-F."/>
            <person name="Lam H.-M."/>
        </authorList>
    </citation>
    <scope>NUCLEOTIDE SEQUENCE [LARGE SCALE GENOMIC DNA]</scope>
    <source>
        <strain evidence="5">cv. W05</strain>
        <tissue evidence="4">Hypocotyl of etiolated seedlings</tissue>
    </source>
</reference>
<dbReference type="Proteomes" id="UP000289340">
    <property type="component" value="Chromosome 11"/>
</dbReference>
<sequence>MLCCITCVNVNDFWKKIAEKPSWVRHEGMQIFSIDVQPGGLRFATGGGDHKVRIWNMKSVCGESGDIGNDESSQRLLATLRDRFGSINCVRWAKHGRYVAQGLMISCFDFERARCISGNANAFPVSTGIHVGLNWSPDDSTLASGSLDNTIHIWNMSNGICTAVLRGHTSLVKGVAWDPIGSFIASQFDNKTVIGVLLIEQMVTALNQKVSYFEIYCVEDILL</sequence>
<dbReference type="GO" id="GO:0000785">
    <property type="term" value="C:chromatin"/>
    <property type="evidence" value="ECO:0007669"/>
    <property type="project" value="TreeGrafter"/>
</dbReference>
<dbReference type="EMBL" id="QZWG01000011">
    <property type="protein sequence ID" value="RZB80295.1"/>
    <property type="molecule type" value="Genomic_DNA"/>
</dbReference>
<feature type="repeat" description="WD" evidence="3">
    <location>
        <begin position="24"/>
        <end position="59"/>
    </location>
</feature>
<gene>
    <name evidence="4" type="ORF">D0Y65_030153</name>
</gene>
<dbReference type="Pfam" id="PF00400">
    <property type="entry name" value="WD40"/>
    <property type="match status" value="3"/>
</dbReference>
<protein>
    <submittedName>
        <fullName evidence="4">Protein HIRA</fullName>
    </submittedName>
</protein>
<proteinExistence type="predicted"/>
<dbReference type="InterPro" id="IPR015943">
    <property type="entry name" value="WD40/YVTN_repeat-like_dom_sf"/>
</dbReference>
<dbReference type="GO" id="GO:0031491">
    <property type="term" value="F:nucleosome binding"/>
    <property type="evidence" value="ECO:0007669"/>
    <property type="project" value="TreeGrafter"/>
</dbReference>
<dbReference type="PROSITE" id="PS00678">
    <property type="entry name" value="WD_REPEATS_1"/>
    <property type="match status" value="1"/>
</dbReference>
<dbReference type="InterPro" id="IPR019775">
    <property type="entry name" value="WD40_repeat_CS"/>
</dbReference>
<name>A0A445I2L7_GLYSO</name>
<keyword evidence="2" id="KW-0677">Repeat</keyword>
<evidence type="ECO:0000256" key="1">
    <source>
        <dbReference type="ARBA" id="ARBA00022574"/>
    </source>
</evidence>
<dbReference type="GO" id="GO:0006351">
    <property type="term" value="P:DNA-templated transcription"/>
    <property type="evidence" value="ECO:0007669"/>
    <property type="project" value="InterPro"/>
</dbReference>
<feature type="repeat" description="WD" evidence="3">
    <location>
        <begin position="133"/>
        <end position="164"/>
    </location>
</feature>
<keyword evidence="5" id="KW-1185">Reference proteome</keyword>
<dbReference type="SUPFAM" id="SSF50978">
    <property type="entry name" value="WD40 repeat-like"/>
    <property type="match status" value="1"/>
</dbReference>
<dbReference type="PROSITE" id="PS50294">
    <property type="entry name" value="WD_REPEATS_REGION"/>
    <property type="match status" value="1"/>
</dbReference>
<evidence type="ECO:0000256" key="3">
    <source>
        <dbReference type="PROSITE-ProRule" id="PRU00221"/>
    </source>
</evidence>
<dbReference type="InterPro" id="IPR036322">
    <property type="entry name" value="WD40_repeat_dom_sf"/>
</dbReference>
<accession>A0A445I2L7</accession>